<dbReference type="GeneTree" id="ENSGT00940000156832"/>
<dbReference type="Ensembl" id="ENSPKIT00000002393.1">
    <property type="protein sequence ID" value="ENSPKIP00000021750.1"/>
    <property type="gene ID" value="ENSPKIG00000006017.1"/>
</dbReference>
<accession>A0A3B3RV68</accession>
<dbReference type="GO" id="GO:0005886">
    <property type="term" value="C:plasma membrane"/>
    <property type="evidence" value="ECO:0007669"/>
    <property type="project" value="TreeGrafter"/>
</dbReference>
<reference evidence="8" key="1">
    <citation type="submission" date="2025-08" db="UniProtKB">
        <authorList>
            <consortium name="Ensembl"/>
        </authorList>
    </citation>
    <scope>IDENTIFICATION</scope>
</reference>
<evidence type="ECO:0000256" key="3">
    <source>
        <dbReference type="ARBA" id="ARBA00022692"/>
    </source>
</evidence>
<dbReference type="PROSITE" id="PS00421">
    <property type="entry name" value="TM4_1"/>
    <property type="match status" value="1"/>
</dbReference>
<keyword evidence="4 7" id="KW-1133">Transmembrane helix</keyword>
<dbReference type="AlphaFoldDB" id="A0A3B3RV68"/>
<dbReference type="Gene3D" id="1.10.1450.10">
    <property type="entry name" value="Tetraspanin"/>
    <property type="match status" value="1"/>
</dbReference>
<dbReference type="STRING" id="1676925.ENSPKIP00000021750"/>
<keyword evidence="9" id="KW-1185">Reference proteome</keyword>
<evidence type="ECO:0000256" key="7">
    <source>
        <dbReference type="RuleBase" id="RU361218"/>
    </source>
</evidence>
<protein>
    <recommendedName>
        <fullName evidence="7">Tetraspanin</fullName>
    </recommendedName>
</protein>
<dbReference type="PANTHER" id="PTHR19282:SF456">
    <property type="entry name" value="CD63 MOLECULE"/>
    <property type="match status" value="1"/>
</dbReference>
<dbReference type="InterPro" id="IPR018499">
    <property type="entry name" value="Tetraspanin/Peripherin"/>
</dbReference>
<feature type="disulfide bond" evidence="6">
    <location>
        <begin position="159"/>
        <end position="190"/>
    </location>
</feature>
<reference evidence="8" key="2">
    <citation type="submission" date="2025-09" db="UniProtKB">
        <authorList>
            <consortium name="Ensembl"/>
        </authorList>
    </citation>
    <scope>IDENTIFICATION</scope>
</reference>
<dbReference type="PANTHER" id="PTHR19282">
    <property type="entry name" value="TETRASPANIN"/>
    <property type="match status" value="1"/>
</dbReference>
<sequence>MHLWQKQELGSTDNMAVEGGVKCVKFLLFFFNFIFWLCGLAVIVVGILVQLTINNTIVMKNASGSAAPIVLIVVGFVIFFVSFFGCCGAWKENHCMVTMFAVFLSIIVLAEIGIAIAGYVFRGKLNGIVNDQLKDLISKYNSSKEIQETMNSLQKNLKCCGLNSSSDWKMYQQDGKSVPDSCCKNQTTGCGKGNMLDGNKVYQEGCQPTLETLLETNMKWVIVGALVIAVIQIMGIVFACMLMKGIRSGYEVM</sequence>
<proteinExistence type="inferred from homology"/>
<feature type="transmembrane region" description="Helical" evidence="7">
    <location>
        <begin position="220"/>
        <end position="243"/>
    </location>
</feature>
<dbReference type="SUPFAM" id="SSF48652">
    <property type="entry name" value="Tetraspanin"/>
    <property type="match status" value="1"/>
</dbReference>
<keyword evidence="5 7" id="KW-0472">Membrane</keyword>
<evidence type="ECO:0000256" key="2">
    <source>
        <dbReference type="ARBA" id="ARBA00006840"/>
    </source>
</evidence>
<dbReference type="Pfam" id="PF00335">
    <property type="entry name" value="Tetraspanin"/>
    <property type="match status" value="1"/>
</dbReference>
<organism evidence="8 9">
    <name type="scientific">Paramormyrops kingsleyae</name>
    <dbReference type="NCBI Taxonomy" id="1676925"/>
    <lineage>
        <taxon>Eukaryota</taxon>
        <taxon>Metazoa</taxon>
        <taxon>Chordata</taxon>
        <taxon>Craniata</taxon>
        <taxon>Vertebrata</taxon>
        <taxon>Euteleostomi</taxon>
        <taxon>Actinopterygii</taxon>
        <taxon>Neopterygii</taxon>
        <taxon>Teleostei</taxon>
        <taxon>Osteoglossocephala</taxon>
        <taxon>Osteoglossomorpha</taxon>
        <taxon>Osteoglossiformes</taxon>
        <taxon>Mormyridae</taxon>
        <taxon>Paramormyrops</taxon>
    </lineage>
</organism>
<comment type="similarity">
    <text evidence="2 7">Belongs to the tetraspanin (TM4SF) family.</text>
</comment>
<dbReference type="PRINTS" id="PR00259">
    <property type="entry name" value="TMFOUR"/>
</dbReference>
<evidence type="ECO:0000256" key="4">
    <source>
        <dbReference type="ARBA" id="ARBA00022989"/>
    </source>
</evidence>
<dbReference type="InterPro" id="IPR018503">
    <property type="entry name" value="Tetraspanin_CS"/>
</dbReference>
<evidence type="ECO:0000256" key="1">
    <source>
        <dbReference type="ARBA" id="ARBA00004141"/>
    </source>
</evidence>
<dbReference type="GO" id="GO:1900746">
    <property type="term" value="P:regulation of vascular endothelial growth factor signaling pathway"/>
    <property type="evidence" value="ECO:0007669"/>
    <property type="project" value="TreeGrafter"/>
</dbReference>
<feature type="transmembrane region" description="Helical" evidence="7">
    <location>
        <begin position="97"/>
        <end position="121"/>
    </location>
</feature>
<name>A0A3B3RV68_9TELE</name>
<dbReference type="Proteomes" id="UP000261540">
    <property type="component" value="Unplaced"/>
</dbReference>
<evidence type="ECO:0000256" key="6">
    <source>
        <dbReference type="PIRSR" id="PIRSR002419-1"/>
    </source>
</evidence>
<dbReference type="PIRSF" id="PIRSF002419">
    <property type="entry name" value="Tetraspanin"/>
    <property type="match status" value="1"/>
</dbReference>
<dbReference type="GO" id="GO:0035188">
    <property type="term" value="P:hatching"/>
    <property type="evidence" value="ECO:0007669"/>
    <property type="project" value="Ensembl"/>
</dbReference>
<evidence type="ECO:0000313" key="9">
    <source>
        <dbReference type="Proteomes" id="UP000261540"/>
    </source>
</evidence>
<keyword evidence="3 7" id="KW-0812">Transmembrane</keyword>
<comment type="subcellular location">
    <subcellularLocation>
        <location evidence="1 7">Membrane</location>
        <topology evidence="1 7">Multi-pass membrane protein</topology>
    </subcellularLocation>
</comment>
<feature type="transmembrane region" description="Helical" evidence="7">
    <location>
        <begin position="69"/>
        <end position="90"/>
    </location>
</feature>
<evidence type="ECO:0000313" key="8">
    <source>
        <dbReference type="Ensembl" id="ENSPKIP00000021750.1"/>
    </source>
</evidence>
<dbReference type="InterPro" id="IPR008952">
    <property type="entry name" value="Tetraspanin_EC2_sf"/>
</dbReference>
<feature type="transmembrane region" description="Helical" evidence="7">
    <location>
        <begin position="26"/>
        <end position="49"/>
    </location>
</feature>
<dbReference type="InterPro" id="IPR000301">
    <property type="entry name" value="Tetraspanin_animals"/>
</dbReference>
<keyword evidence="6" id="KW-1015">Disulfide bond</keyword>
<evidence type="ECO:0000256" key="5">
    <source>
        <dbReference type="ARBA" id="ARBA00023136"/>
    </source>
</evidence>